<feature type="signal peptide" evidence="9">
    <location>
        <begin position="1"/>
        <end position="25"/>
    </location>
</feature>
<evidence type="ECO:0000256" key="4">
    <source>
        <dbReference type="ARBA" id="ARBA00022525"/>
    </source>
</evidence>
<dbReference type="GO" id="GO:0007189">
    <property type="term" value="P:adenylate cyclase-activating G protein-coupled receptor signaling pathway"/>
    <property type="evidence" value="ECO:0007669"/>
    <property type="project" value="TreeGrafter"/>
</dbReference>
<keyword evidence="5" id="KW-0165">Cleavage on pair of basic residues</keyword>
<dbReference type="Pfam" id="PF00214">
    <property type="entry name" value="Calc_CGRP_IAPP"/>
    <property type="match status" value="1"/>
</dbReference>
<organism evidence="11 12">
    <name type="scientific">Muraenolepis orangiensis</name>
    <name type="common">Patagonian moray cod</name>
    <dbReference type="NCBI Taxonomy" id="630683"/>
    <lineage>
        <taxon>Eukaryota</taxon>
        <taxon>Metazoa</taxon>
        <taxon>Chordata</taxon>
        <taxon>Craniata</taxon>
        <taxon>Vertebrata</taxon>
        <taxon>Euteleostomi</taxon>
        <taxon>Actinopterygii</taxon>
        <taxon>Neopterygii</taxon>
        <taxon>Teleostei</taxon>
        <taxon>Neoteleostei</taxon>
        <taxon>Acanthomorphata</taxon>
        <taxon>Zeiogadaria</taxon>
        <taxon>Gadariae</taxon>
        <taxon>Gadiformes</taxon>
        <taxon>Muraenolepidoidei</taxon>
        <taxon>Muraenolepididae</taxon>
        <taxon>Muraenolepis</taxon>
    </lineage>
</organism>
<dbReference type="PRINTS" id="PR00817">
    <property type="entry name" value="CALCITONINB"/>
</dbReference>
<evidence type="ECO:0000256" key="2">
    <source>
        <dbReference type="ARBA" id="ARBA00004613"/>
    </source>
</evidence>
<evidence type="ECO:0000256" key="5">
    <source>
        <dbReference type="ARBA" id="ARBA00022685"/>
    </source>
</evidence>
<keyword evidence="12" id="KW-1185">Reference proteome</keyword>
<keyword evidence="7 8" id="KW-1015">Disulfide bond</keyword>
<comment type="similarity">
    <text evidence="3">Belongs to the calcitonin family.</text>
</comment>
<dbReference type="InterPro" id="IPR018360">
    <property type="entry name" value="Calcitonin_CS"/>
</dbReference>
<gene>
    <name evidence="11" type="ORF">NHX12_004597</name>
</gene>
<proteinExistence type="inferred from homology"/>
<sequence length="119" mass="12927">MVVPKLSTVLLAFALVSIQKPSLHAAPPRAAPETYRASLVKHSAHKLLDAIVQEFMHITSAEQGNSSVTAEKRACNSATCVTQRLAHYLSRSGGTGNRHFVPTNVGAQAFGRRKRHSPW</sequence>
<dbReference type="InterPro" id="IPR021117">
    <property type="entry name" value="Calcitonin-like"/>
</dbReference>
<protein>
    <recommendedName>
        <fullName evidence="10">Calcitonin peptide-like domain-containing protein</fullName>
    </recommendedName>
</protein>
<evidence type="ECO:0000256" key="3">
    <source>
        <dbReference type="ARBA" id="ARBA00009222"/>
    </source>
</evidence>
<dbReference type="InterPro" id="IPR021116">
    <property type="entry name" value="Calcitonin/adrenomedullin"/>
</dbReference>
<name>A0A9Q0DXD6_9TELE</name>
<feature type="disulfide bond" evidence="8">
    <location>
        <begin position="75"/>
        <end position="80"/>
    </location>
</feature>
<evidence type="ECO:0000256" key="7">
    <source>
        <dbReference type="ARBA" id="ARBA00023157"/>
    </source>
</evidence>
<dbReference type="Gene3D" id="6.10.250.2190">
    <property type="match status" value="1"/>
</dbReference>
<keyword evidence="4" id="KW-0964">Secreted</keyword>
<dbReference type="InterPro" id="IPR001693">
    <property type="entry name" value="Calcitonin_peptide-like"/>
</dbReference>
<keyword evidence="6 9" id="KW-0732">Signal</keyword>
<dbReference type="PANTHER" id="PTHR10505">
    <property type="entry name" value="CALCITONIN-RELATED"/>
    <property type="match status" value="1"/>
</dbReference>
<evidence type="ECO:0000259" key="10">
    <source>
        <dbReference type="SMART" id="SM00113"/>
    </source>
</evidence>
<evidence type="ECO:0000256" key="8">
    <source>
        <dbReference type="PIRSR" id="PIRSR621116-50"/>
    </source>
</evidence>
<comment type="function">
    <text evidence="1">Causes a rapid but short-lived drop in the level of calcium and phosphate in blood by promoting the incorporation of those ions in the bones.</text>
</comment>
<comment type="caution">
    <text evidence="11">The sequence shown here is derived from an EMBL/GenBank/DDBJ whole genome shotgun (WGS) entry which is preliminary data.</text>
</comment>
<dbReference type="PANTHER" id="PTHR10505:SF16">
    <property type="entry name" value="CALCITONIN"/>
    <property type="match status" value="1"/>
</dbReference>
<dbReference type="PROSITE" id="PS00258">
    <property type="entry name" value="CALCITONIN"/>
    <property type="match status" value="1"/>
</dbReference>
<dbReference type="GO" id="GO:0031716">
    <property type="term" value="F:calcitonin receptor binding"/>
    <property type="evidence" value="ECO:0007669"/>
    <property type="project" value="TreeGrafter"/>
</dbReference>
<evidence type="ECO:0000256" key="9">
    <source>
        <dbReference type="SAM" id="SignalP"/>
    </source>
</evidence>
<dbReference type="GO" id="GO:0051480">
    <property type="term" value="P:regulation of cytosolic calcium ion concentration"/>
    <property type="evidence" value="ECO:0007669"/>
    <property type="project" value="TreeGrafter"/>
</dbReference>
<reference evidence="11" key="1">
    <citation type="submission" date="2022-07" db="EMBL/GenBank/DDBJ databases">
        <title>Chromosome-level genome of Muraenolepis orangiensis.</title>
        <authorList>
            <person name="Kim J."/>
        </authorList>
    </citation>
    <scope>NUCLEOTIDE SEQUENCE</scope>
    <source>
        <strain evidence="11">KU_S4_2022</strain>
        <tissue evidence="11">Muscle</tissue>
    </source>
</reference>
<accession>A0A9Q0DXD6</accession>
<evidence type="ECO:0000313" key="11">
    <source>
        <dbReference type="EMBL" id="KAJ3595293.1"/>
    </source>
</evidence>
<dbReference type="EMBL" id="JANIIK010000111">
    <property type="protein sequence ID" value="KAJ3595293.1"/>
    <property type="molecule type" value="Genomic_DNA"/>
</dbReference>
<dbReference type="SMART" id="SM00113">
    <property type="entry name" value="CALCITONIN"/>
    <property type="match status" value="1"/>
</dbReference>
<dbReference type="AlphaFoldDB" id="A0A9Q0DXD6"/>
<feature type="chain" id="PRO_5040419010" description="Calcitonin peptide-like domain-containing protein" evidence="9">
    <location>
        <begin position="26"/>
        <end position="119"/>
    </location>
</feature>
<dbReference type="OrthoDB" id="9929923at2759"/>
<evidence type="ECO:0000256" key="6">
    <source>
        <dbReference type="ARBA" id="ARBA00022729"/>
    </source>
</evidence>
<comment type="subcellular location">
    <subcellularLocation>
        <location evidence="2">Secreted</location>
    </subcellularLocation>
</comment>
<dbReference type="GO" id="GO:0005615">
    <property type="term" value="C:extracellular space"/>
    <property type="evidence" value="ECO:0007669"/>
    <property type="project" value="TreeGrafter"/>
</dbReference>
<dbReference type="InterPro" id="IPR015476">
    <property type="entry name" value="Calcitonin_gene-rel_peptide"/>
</dbReference>
<evidence type="ECO:0000313" key="12">
    <source>
        <dbReference type="Proteomes" id="UP001148018"/>
    </source>
</evidence>
<dbReference type="Proteomes" id="UP001148018">
    <property type="component" value="Unassembled WGS sequence"/>
</dbReference>
<evidence type="ECO:0000256" key="1">
    <source>
        <dbReference type="ARBA" id="ARBA00003306"/>
    </source>
</evidence>
<dbReference type="GO" id="GO:0005179">
    <property type="term" value="F:hormone activity"/>
    <property type="evidence" value="ECO:0007669"/>
    <property type="project" value="InterPro"/>
</dbReference>
<feature type="domain" description="Calcitonin peptide-like" evidence="10">
    <location>
        <begin position="72"/>
        <end position="114"/>
    </location>
</feature>